<feature type="binding site" evidence="11">
    <location>
        <position position="180"/>
    </location>
    <ligand>
        <name>Mg(2+)</name>
        <dbReference type="ChEBI" id="CHEBI:18420"/>
    </ligand>
</feature>
<evidence type="ECO:0000256" key="8">
    <source>
        <dbReference type="ARBA" id="ARBA00023052"/>
    </source>
</evidence>
<comment type="similarity">
    <text evidence="2 11">Belongs to the transketolase family. DXPS subfamily.</text>
</comment>
<dbReference type="PANTHER" id="PTHR43322:SF5">
    <property type="entry name" value="1-DEOXY-D-XYLULOSE-5-PHOSPHATE SYNTHASE, CHLOROPLASTIC"/>
    <property type="match status" value="1"/>
</dbReference>
<dbReference type="GO" id="GO:0008661">
    <property type="term" value="F:1-deoxy-D-xylulose-5-phosphate synthase activity"/>
    <property type="evidence" value="ECO:0007669"/>
    <property type="project" value="UniProtKB-UniRule"/>
</dbReference>
<evidence type="ECO:0000256" key="10">
    <source>
        <dbReference type="ARBA" id="ARBA00055605"/>
    </source>
</evidence>
<comment type="function">
    <text evidence="10 11">Catalyzes the acyloin condensation reaction between C atoms 2 and 3 of pyruvate and glyceraldehyde 3-phosphate to yield 1-deoxy-D-xylulose-5-phosphate (DXP).</text>
</comment>
<feature type="binding site" evidence="11">
    <location>
        <position position="180"/>
    </location>
    <ligand>
        <name>thiamine diphosphate</name>
        <dbReference type="ChEBI" id="CHEBI:58937"/>
    </ligand>
</feature>
<sequence>MSAETATPLLDTIQTPKDLRGLADEELKQLADELRRETVSAVSVTGGHLGAGLGVVELTVALHHVFDTPRDKLIWDVGHQAYPHKILTGRRDRIRTLRQPGGLSGFCKRAESEYDTFGAGHSSTSISAGLGMAVARDLAGGSNNVIAVIGDGAMSAGMAYEAMNNAGAMDSRLIVILNDNDMSIAPPVGAMSAHLARLISGGTYRSFRRWMKQAAHKLLPKSWFRRAARAEEFTRGFWTGGTLFEELGFYYVGPIDGHNLDHLLPVLRNVKKMQNGPILVHVVTQKGKGYGPAEESADKYHGVGRFNVVTGTQEKVPAGGPPSYTKVFAKALIAEARADDKIVAITAAMPSGTGLDTFAESLPQRCFDVGIAEQHAVTFAAGLAAEGYKPFAAIYSTFLQRAYDQVVHDVAVQKLPVRFAIDRAGLVGADGPTHAGTFDTAFLSCLPGMIVMAAADEAELMHMVATAAAIDDRPSAFRYPRGEGTGVALPERGTPLEIGKGRIVRQAPPWRFFRSGRRLTECLSAADELAGYGLPATVADARFAKPLDMDLIRDLAKNHEVLITVEEGSMGGFGTQVLHALAGEGLLDRGLKVRTLGLPDRFIEQGKPQAMYAEAGLDAQGIVAAVFAALGKDAKPGAVRLA</sequence>
<dbReference type="NCBIfam" id="TIGR00204">
    <property type="entry name" value="dxs"/>
    <property type="match status" value="1"/>
</dbReference>
<dbReference type="InterPro" id="IPR029061">
    <property type="entry name" value="THDP-binding"/>
</dbReference>
<evidence type="ECO:0000256" key="11">
    <source>
        <dbReference type="HAMAP-Rule" id="MF_00315"/>
    </source>
</evidence>
<evidence type="ECO:0000313" key="13">
    <source>
        <dbReference type="EMBL" id="ODS01608.1"/>
    </source>
</evidence>
<evidence type="ECO:0000256" key="1">
    <source>
        <dbReference type="ARBA" id="ARBA00004980"/>
    </source>
</evidence>
<dbReference type="GO" id="GO:0000287">
    <property type="term" value="F:magnesium ion binding"/>
    <property type="evidence" value="ECO:0007669"/>
    <property type="project" value="UniProtKB-UniRule"/>
</dbReference>
<dbReference type="InterPro" id="IPR009014">
    <property type="entry name" value="Transketo_C/PFOR_II"/>
</dbReference>
<dbReference type="HAMAP" id="MF_00315">
    <property type="entry name" value="DXP_synth"/>
    <property type="match status" value="1"/>
</dbReference>
<protein>
    <recommendedName>
        <fullName evidence="11">1-deoxy-D-xylulose-5-phosphate synthase</fullName>
        <ecNumber evidence="11">2.2.1.7</ecNumber>
    </recommendedName>
    <alternativeName>
        <fullName evidence="11">1-deoxyxylulose-5-phosphate synthase</fullName>
        <shortName evidence="11">DXP synthase</shortName>
        <shortName evidence="11">DXPS</shortName>
    </alternativeName>
</protein>
<evidence type="ECO:0000256" key="5">
    <source>
        <dbReference type="ARBA" id="ARBA00022723"/>
    </source>
</evidence>
<dbReference type="InterPro" id="IPR005475">
    <property type="entry name" value="Transketolase-like_Pyr-bd"/>
</dbReference>
<dbReference type="FunFam" id="3.40.50.970:FF:000005">
    <property type="entry name" value="1-deoxy-D-xylulose-5-phosphate synthase"/>
    <property type="match status" value="1"/>
</dbReference>
<dbReference type="Gene3D" id="3.40.50.920">
    <property type="match status" value="1"/>
</dbReference>
<dbReference type="Proteomes" id="UP000095042">
    <property type="component" value="Unassembled WGS sequence"/>
</dbReference>
<keyword evidence="6 11" id="KW-0460">Magnesium</keyword>
<evidence type="ECO:0000256" key="6">
    <source>
        <dbReference type="ARBA" id="ARBA00022842"/>
    </source>
</evidence>
<feature type="binding site" evidence="11">
    <location>
        <begin position="120"/>
        <end position="122"/>
    </location>
    <ligand>
        <name>thiamine diphosphate</name>
        <dbReference type="ChEBI" id="CHEBI:58937"/>
    </ligand>
</feature>
<evidence type="ECO:0000259" key="12">
    <source>
        <dbReference type="SMART" id="SM00861"/>
    </source>
</evidence>
<dbReference type="NCBIfam" id="NF003933">
    <property type="entry name" value="PRK05444.2-2"/>
    <property type="match status" value="1"/>
</dbReference>
<dbReference type="CDD" id="cd07033">
    <property type="entry name" value="TPP_PYR_DXS_TK_like"/>
    <property type="match status" value="1"/>
</dbReference>
<dbReference type="GO" id="GO:0019288">
    <property type="term" value="P:isopentenyl diphosphate biosynthetic process, methylerythritol 4-phosphate pathway"/>
    <property type="evidence" value="ECO:0007669"/>
    <property type="project" value="UniProtKB-ARBA"/>
</dbReference>
<evidence type="ECO:0000256" key="7">
    <source>
        <dbReference type="ARBA" id="ARBA00022977"/>
    </source>
</evidence>
<evidence type="ECO:0000256" key="3">
    <source>
        <dbReference type="ARBA" id="ARBA00011738"/>
    </source>
</evidence>
<dbReference type="InterPro" id="IPR049557">
    <property type="entry name" value="Transketolase_CS"/>
</dbReference>
<feature type="binding site" evidence="11">
    <location>
        <position position="290"/>
    </location>
    <ligand>
        <name>thiamine diphosphate</name>
        <dbReference type="ChEBI" id="CHEBI:58937"/>
    </ligand>
</feature>
<feature type="binding site" evidence="11">
    <location>
        <begin position="152"/>
        <end position="153"/>
    </location>
    <ligand>
        <name>thiamine diphosphate</name>
        <dbReference type="ChEBI" id="CHEBI:58937"/>
    </ligand>
</feature>
<dbReference type="CDD" id="cd02007">
    <property type="entry name" value="TPP_DXS"/>
    <property type="match status" value="1"/>
</dbReference>
<keyword evidence="4 11" id="KW-0808">Transferase</keyword>
<proteinExistence type="inferred from homology"/>
<keyword evidence="7 11" id="KW-0784">Thiamine biosynthesis</keyword>
<comment type="subunit">
    <text evidence="3 11">Homodimer.</text>
</comment>
<feature type="binding site" evidence="11">
    <location>
        <position position="79"/>
    </location>
    <ligand>
        <name>thiamine diphosphate</name>
        <dbReference type="ChEBI" id="CHEBI:58937"/>
    </ligand>
</feature>
<dbReference type="Pfam" id="PF13292">
    <property type="entry name" value="DXP_synthase_N"/>
    <property type="match status" value="1"/>
</dbReference>
<dbReference type="SUPFAM" id="SSF52922">
    <property type="entry name" value="TK C-terminal domain-like"/>
    <property type="match status" value="1"/>
</dbReference>
<dbReference type="SMART" id="SM00861">
    <property type="entry name" value="Transket_pyr"/>
    <property type="match status" value="1"/>
</dbReference>
<keyword evidence="14" id="KW-1185">Reference proteome</keyword>
<name>A0A1E3W719_9HYPH</name>
<keyword evidence="9 11" id="KW-0414">Isoprene biosynthesis</keyword>
<comment type="pathway">
    <text evidence="1 11">Metabolic intermediate biosynthesis; 1-deoxy-D-xylulose 5-phosphate biosynthesis; 1-deoxy-D-xylulose 5-phosphate from D-glyceraldehyde 3-phosphate and pyruvate: step 1/1.</text>
</comment>
<dbReference type="SUPFAM" id="SSF52518">
    <property type="entry name" value="Thiamin diphosphate-binding fold (THDP-binding)"/>
    <property type="match status" value="2"/>
</dbReference>
<accession>A0A1E3W719</accession>
<evidence type="ECO:0000256" key="9">
    <source>
        <dbReference type="ARBA" id="ARBA00023229"/>
    </source>
</evidence>
<feature type="domain" description="Transketolase-like pyrimidine-binding" evidence="12">
    <location>
        <begin position="322"/>
        <end position="487"/>
    </location>
</feature>
<evidence type="ECO:0000256" key="2">
    <source>
        <dbReference type="ARBA" id="ARBA00011081"/>
    </source>
</evidence>
<feature type="binding site" evidence="11">
    <location>
        <position position="151"/>
    </location>
    <ligand>
        <name>Mg(2+)</name>
        <dbReference type="ChEBI" id="CHEBI:18420"/>
    </ligand>
</feature>
<dbReference type="Pfam" id="PF02779">
    <property type="entry name" value="Transket_pyr"/>
    <property type="match status" value="1"/>
</dbReference>
<dbReference type="GO" id="GO:0016114">
    <property type="term" value="P:terpenoid biosynthetic process"/>
    <property type="evidence" value="ECO:0007669"/>
    <property type="project" value="UniProtKB-UniRule"/>
</dbReference>
<dbReference type="GO" id="GO:0030976">
    <property type="term" value="F:thiamine pyrophosphate binding"/>
    <property type="evidence" value="ECO:0007669"/>
    <property type="project" value="UniProtKB-UniRule"/>
</dbReference>
<dbReference type="EC" id="2.2.1.7" evidence="11"/>
<dbReference type="AlphaFoldDB" id="A0A1E3W719"/>
<dbReference type="InterPro" id="IPR005477">
    <property type="entry name" value="Dxylulose-5-P_synthase"/>
</dbReference>
<dbReference type="GO" id="GO:0009228">
    <property type="term" value="P:thiamine biosynthetic process"/>
    <property type="evidence" value="ECO:0007669"/>
    <property type="project" value="UniProtKB-UniRule"/>
</dbReference>
<keyword evidence="5 11" id="KW-0479">Metal-binding</keyword>
<dbReference type="Pfam" id="PF02780">
    <property type="entry name" value="Transketolase_C"/>
    <property type="match status" value="1"/>
</dbReference>
<evidence type="ECO:0000313" key="14">
    <source>
        <dbReference type="Proteomes" id="UP000095042"/>
    </source>
</evidence>
<comment type="cofactor">
    <cofactor evidence="11">
        <name>thiamine diphosphate</name>
        <dbReference type="ChEBI" id="CHEBI:58937"/>
    </cofactor>
    <text evidence="11">Binds 1 thiamine pyrophosphate per subunit.</text>
</comment>
<comment type="catalytic activity">
    <reaction evidence="11">
        <text>D-glyceraldehyde 3-phosphate + pyruvate + H(+) = 1-deoxy-D-xylulose 5-phosphate + CO2</text>
        <dbReference type="Rhea" id="RHEA:12605"/>
        <dbReference type="ChEBI" id="CHEBI:15361"/>
        <dbReference type="ChEBI" id="CHEBI:15378"/>
        <dbReference type="ChEBI" id="CHEBI:16526"/>
        <dbReference type="ChEBI" id="CHEBI:57792"/>
        <dbReference type="ChEBI" id="CHEBI:59776"/>
        <dbReference type="EC" id="2.2.1.7"/>
    </reaction>
</comment>
<dbReference type="PANTHER" id="PTHR43322">
    <property type="entry name" value="1-D-DEOXYXYLULOSE 5-PHOSPHATE SYNTHASE-RELATED"/>
    <property type="match status" value="1"/>
</dbReference>
<comment type="cofactor">
    <cofactor evidence="11">
        <name>Mg(2+)</name>
        <dbReference type="ChEBI" id="CHEBI:18420"/>
    </cofactor>
    <text evidence="11">Binds 1 Mg(2+) ion per subunit.</text>
</comment>
<dbReference type="OrthoDB" id="9803371at2"/>
<dbReference type="UniPathway" id="UPA00064">
    <property type="reaction ID" value="UER00091"/>
</dbReference>
<dbReference type="Gene3D" id="3.40.50.970">
    <property type="match status" value="2"/>
</dbReference>
<feature type="binding site" evidence="11">
    <location>
        <position position="373"/>
    </location>
    <ligand>
        <name>thiamine diphosphate</name>
        <dbReference type="ChEBI" id="CHEBI:58937"/>
    </ligand>
</feature>
<dbReference type="RefSeq" id="WP_069624826.1">
    <property type="nucleotide sequence ID" value="NZ_LPWD01000424.1"/>
</dbReference>
<comment type="caution">
    <text evidence="13">The sequence shown here is derived from an EMBL/GenBank/DDBJ whole genome shotgun (WGS) entry which is preliminary data.</text>
</comment>
<dbReference type="PROSITE" id="PS00801">
    <property type="entry name" value="TRANSKETOLASE_1"/>
    <property type="match status" value="1"/>
</dbReference>
<evidence type="ECO:0000256" key="4">
    <source>
        <dbReference type="ARBA" id="ARBA00022679"/>
    </source>
</evidence>
<gene>
    <name evidence="11" type="primary">dxs</name>
    <name evidence="13" type="ORF">AUC71_03010</name>
</gene>
<keyword evidence="8 11" id="KW-0786">Thiamine pyrophosphate</keyword>
<dbReference type="InterPro" id="IPR033248">
    <property type="entry name" value="Transketolase_C"/>
</dbReference>
<organism evidence="13 14">
    <name type="scientific">Methyloceanibacter marginalis</name>
    <dbReference type="NCBI Taxonomy" id="1774971"/>
    <lineage>
        <taxon>Bacteria</taxon>
        <taxon>Pseudomonadati</taxon>
        <taxon>Pseudomonadota</taxon>
        <taxon>Alphaproteobacteria</taxon>
        <taxon>Hyphomicrobiales</taxon>
        <taxon>Hyphomicrobiaceae</taxon>
        <taxon>Methyloceanibacter</taxon>
    </lineage>
</organism>
<dbReference type="EMBL" id="LPWD01000424">
    <property type="protein sequence ID" value="ODS01608.1"/>
    <property type="molecule type" value="Genomic_DNA"/>
</dbReference>
<dbReference type="FunFam" id="3.40.50.920:FF:000002">
    <property type="entry name" value="1-deoxy-D-xylulose-5-phosphate synthase"/>
    <property type="match status" value="1"/>
</dbReference>
<reference evidence="13 14" key="1">
    <citation type="journal article" date="2016" name="Environ. Microbiol.">
        <title>New Methyloceanibacter diversity from North Sea sediments includes methanotroph containing solely the soluble methane monooxygenase.</title>
        <authorList>
            <person name="Vekeman B."/>
            <person name="Kerckhof F.M."/>
            <person name="Cremers G."/>
            <person name="de Vos P."/>
            <person name="Vandamme P."/>
            <person name="Boon N."/>
            <person name="Op den Camp H.J."/>
            <person name="Heylen K."/>
        </authorList>
    </citation>
    <scope>NUCLEOTIDE SEQUENCE [LARGE SCALE GENOMIC DNA]</scope>
    <source>
        <strain evidence="13 14">R-67177</strain>
    </source>
</reference>